<protein>
    <submittedName>
        <fullName evidence="2">Uncharacterized protein DUF481</fullName>
    </submittedName>
</protein>
<dbReference type="InterPro" id="IPR007433">
    <property type="entry name" value="DUF481"/>
</dbReference>
<evidence type="ECO:0000313" key="2">
    <source>
        <dbReference type="EMBL" id="RAI97596.1"/>
    </source>
</evidence>
<comment type="caution">
    <text evidence="2">The sequence shown here is derived from an EMBL/GenBank/DDBJ whole genome shotgun (WGS) entry which is preliminary data.</text>
</comment>
<evidence type="ECO:0000313" key="3">
    <source>
        <dbReference type="Proteomes" id="UP000249547"/>
    </source>
</evidence>
<organism evidence="2 3">
    <name type="scientific">Chitinophaga skermanii</name>
    <dbReference type="NCBI Taxonomy" id="331697"/>
    <lineage>
        <taxon>Bacteria</taxon>
        <taxon>Pseudomonadati</taxon>
        <taxon>Bacteroidota</taxon>
        <taxon>Chitinophagia</taxon>
        <taxon>Chitinophagales</taxon>
        <taxon>Chitinophagaceae</taxon>
        <taxon>Chitinophaga</taxon>
    </lineage>
</organism>
<evidence type="ECO:0000256" key="1">
    <source>
        <dbReference type="SAM" id="SignalP"/>
    </source>
</evidence>
<feature type="chain" id="PRO_5016426451" evidence="1">
    <location>
        <begin position="24"/>
        <end position="343"/>
    </location>
</feature>
<sequence length="343" mass="38095">MNNNKCVYTLLIFIVTFTMHVSAAEKDTLYLRNGQILIGELKEIAYGRLKFDADDVGLSSIKISKVATLKATTHLYRIETAQKTLYYSSVYPDSTAGHVGIKQEGQIISIPLLSILNTRYYKSASAGLWEGNLSLGYSYTKSSDIGRLNADAGFKYNLPKAEFATNMSEIVTQTDTGWVRENENLSLSGAYYLNYSWQAIALLNYQRNIQLGLKRRFQEGIGIGVNVLSTSNLRLKSILGAILNQEKNMENVNAATVEAGLLNTFTLFNLSKPDINISSTQNVYFGITQAGRIRHDGQIKVTWKVISDFSVNITLYDNYDSQPPGINAANIDYGIVFGVGYSF</sequence>
<keyword evidence="1" id="KW-0732">Signal</keyword>
<dbReference type="EMBL" id="QLLL01000015">
    <property type="protein sequence ID" value="RAI97596.1"/>
    <property type="molecule type" value="Genomic_DNA"/>
</dbReference>
<name>A0A327Q6X7_9BACT</name>
<keyword evidence="3" id="KW-1185">Reference proteome</keyword>
<dbReference type="Proteomes" id="UP000249547">
    <property type="component" value="Unassembled WGS sequence"/>
</dbReference>
<dbReference type="OrthoDB" id="666658at2"/>
<dbReference type="Pfam" id="PF04338">
    <property type="entry name" value="DUF481"/>
    <property type="match status" value="1"/>
</dbReference>
<reference evidence="2 3" key="1">
    <citation type="submission" date="2018-06" db="EMBL/GenBank/DDBJ databases">
        <title>Genomic Encyclopedia of Archaeal and Bacterial Type Strains, Phase II (KMG-II): from individual species to whole genera.</title>
        <authorList>
            <person name="Goeker M."/>
        </authorList>
    </citation>
    <scope>NUCLEOTIDE SEQUENCE [LARGE SCALE GENOMIC DNA]</scope>
    <source>
        <strain evidence="2 3">DSM 23857</strain>
    </source>
</reference>
<dbReference type="RefSeq" id="WP_111600477.1">
    <property type="nucleotide sequence ID" value="NZ_QLLL01000015.1"/>
</dbReference>
<feature type="signal peptide" evidence="1">
    <location>
        <begin position="1"/>
        <end position="23"/>
    </location>
</feature>
<gene>
    <name evidence="2" type="ORF">LX64_05104</name>
</gene>
<dbReference type="AlphaFoldDB" id="A0A327Q6X7"/>
<accession>A0A327Q6X7</accession>
<proteinExistence type="predicted"/>